<dbReference type="RefSeq" id="WP_093979137.1">
    <property type="nucleotide sequence ID" value="NZ_CP022515.1"/>
</dbReference>
<gene>
    <name evidence="4" type="ORF">AREALGSMS7_03285</name>
</gene>
<feature type="transmembrane region" description="Helical" evidence="1">
    <location>
        <begin position="81"/>
        <end position="101"/>
    </location>
</feature>
<dbReference type="eggNOG" id="COG3712">
    <property type="taxonomic scope" value="Bacteria"/>
</dbReference>
<dbReference type="EMBL" id="CP022515">
    <property type="protein sequence ID" value="ASO06710.1"/>
    <property type="molecule type" value="Genomic_DNA"/>
</dbReference>
<dbReference type="Gene3D" id="2.60.120.1440">
    <property type="match status" value="1"/>
</dbReference>
<dbReference type="GO" id="GO:0016989">
    <property type="term" value="F:sigma factor antagonist activity"/>
    <property type="evidence" value="ECO:0007669"/>
    <property type="project" value="TreeGrafter"/>
</dbReference>
<dbReference type="Gene3D" id="3.55.50.30">
    <property type="match status" value="1"/>
</dbReference>
<accession>A0A221UZL4</accession>
<keyword evidence="1" id="KW-1133">Transmembrane helix</keyword>
<keyword evidence="1" id="KW-0812">Transmembrane</keyword>
<dbReference type="PANTHER" id="PTHR30273:SF2">
    <property type="entry name" value="PROTEIN FECR"/>
    <property type="match status" value="1"/>
</dbReference>
<organism evidence="4 5">
    <name type="scientific">Arenibacter algicola</name>
    <dbReference type="NCBI Taxonomy" id="616991"/>
    <lineage>
        <taxon>Bacteria</taxon>
        <taxon>Pseudomonadati</taxon>
        <taxon>Bacteroidota</taxon>
        <taxon>Flavobacteriia</taxon>
        <taxon>Flavobacteriales</taxon>
        <taxon>Flavobacteriaceae</taxon>
        <taxon>Arenibacter</taxon>
    </lineage>
</organism>
<evidence type="ECO:0000313" key="4">
    <source>
        <dbReference type="EMBL" id="ASO06710.1"/>
    </source>
</evidence>
<feature type="domain" description="Protein FecR C-terminal" evidence="3">
    <location>
        <begin position="316"/>
        <end position="385"/>
    </location>
</feature>
<name>A0A221UZL4_9FLAO</name>
<dbReference type="Proteomes" id="UP000204551">
    <property type="component" value="Chromosome"/>
</dbReference>
<dbReference type="AlphaFoldDB" id="A0A221UZL4"/>
<evidence type="ECO:0000259" key="3">
    <source>
        <dbReference type="Pfam" id="PF16344"/>
    </source>
</evidence>
<keyword evidence="1" id="KW-0472">Membrane</keyword>
<sequence>MISKEIENLIVKYISQAATAADLDVLNKWIKDDRNHVAFKDFVKTHFAITLAMNDSDINKIKEELQKEINRDKKANYNRRFLSVMKYAAIAIFFIGVGIIWQQGIFENTAADFIIPRTDVITLELENGDIEFITEAGTTQVQNSNGKVVGVRQGNKLVYDQSEELKLVYNTLTVPNGKQFNIVLSDGSNVHLNSGSSIKYPINFIKGQKREVFLTGEAFFDVVHDKENAFVVNAQELAIHVHGTKFNVSNYPEDRDTEVVLVEGSVGLKESILENADKDEVYLKPGYMGVYNRSDNNIYQEEVNTSIYTSWMNGNLVFRNISFENIIQKLQRHYNVVIINNNEKLAHETFNATIETQHETIEQVFNYFNKVYQIEYKIIENKIIIH</sequence>
<evidence type="ECO:0000256" key="1">
    <source>
        <dbReference type="SAM" id="Phobius"/>
    </source>
</evidence>
<dbReference type="InterPro" id="IPR006860">
    <property type="entry name" value="FecR"/>
</dbReference>
<feature type="domain" description="FecR protein" evidence="2">
    <location>
        <begin position="171"/>
        <end position="266"/>
    </location>
</feature>
<dbReference type="KEGG" id="aalg:AREALGSMS7_03285"/>
<reference evidence="4 5" key="1">
    <citation type="submission" date="2017-07" db="EMBL/GenBank/DDBJ databases">
        <title>Genome Sequence of Arenibacter algicola Strain SMS7 Isolated from a culture of the Diatom Skeletonema marinoi.</title>
        <authorList>
            <person name="Topel M."/>
            <person name="Pinder M.I.M."/>
            <person name="Johansson O.N."/>
            <person name="Kourtchenko O."/>
            <person name="Godhe A."/>
            <person name="Clarke A.K."/>
        </authorList>
    </citation>
    <scope>NUCLEOTIDE SEQUENCE [LARGE SCALE GENOMIC DNA]</scope>
    <source>
        <strain evidence="4 5">SMS7</strain>
    </source>
</reference>
<dbReference type="PANTHER" id="PTHR30273">
    <property type="entry name" value="PERIPLASMIC SIGNAL SENSOR AND SIGMA FACTOR ACTIVATOR FECR-RELATED"/>
    <property type="match status" value="1"/>
</dbReference>
<dbReference type="InterPro" id="IPR032508">
    <property type="entry name" value="FecR_C"/>
</dbReference>
<dbReference type="STRING" id="616991.GCA_000733925_01589"/>
<dbReference type="Pfam" id="PF16344">
    <property type="entry name" value="FecR_C"/>
    <property type="match status" value="1"/>
</dbReference>
<protein>
    <submittedName>
        <fullName evidence="4">Fec operon regulator FecR</fullName>
    </submittedName>
</protein>
<proteinExistence type="predicted"/>
<evidence type="ECO:0000313" key="5">
    <source>
        <dbReference type="Proteomes" id="UP000204551"/>
    </source>
</evidence>
<evidence type="ECO:0000259" key="2">
    <source>
        <dbReference type="Pfam" id="PF04773"/>
    </source>
</evidence>
<dbReference type="PIRSF" id="PIRSF018266">
    <property type="entry name" value="FecR"/>
    <property type="match status" value="1"/>
</dbReference>
<dbReference type="Pfam" id="PF04773">
    <property type="entry name" value="FecR"/>
    <property type="match status" value="1"/>
</dbReference>
<dbReference type="InterPro" id="IPR012373">
    <property type="entry name" value="Ferrdict_sens_TM"/>
</dbReference>